<dbReference type="Proteomes" id="UP000762676">
    <property type="component" value="Unassembled WGS sequence"/>
</dbReference>
<dbReference type="AlphaFoldDB" id="A0AAV4HAI1"/>
<proteinExistence type="predicted"/>
<reference evidence="2 3" key="1">
    <citation type="journal article" date="2021" name="Elife">
        <title>Chloroplast acquisition without the gene transfer in kleptoplastic sea slugs, Plakobranchus ocellatus.</title>
        <authorList>
            <person name="Maeda T."/>
            <person name="Takahashi S."/>
            <person name="Yoshida T."/>
            <person name="Shimamura S."/>
            <person name="Takaki Y."/>
            <person name="Nagai Y."/>
            <person name="Toyoda A."/>
            <person name="Suzuki Y."/>
            <person name="Arimoto A."/>
            <person name="Ishii H."/>
            <person name="Satoh N."/>
            <person name="Nishiyama T."/>
            <person name="Hasebe M."/>
            <person name="Maruyama T."/>
            <person name="Minagawa J."/>
            <person name="Obokata J."/>
            <person name="Shigenobu S."/>
        </authorList>
    </citation>
    <scope>NUCLEOTIDE SEQUENCE [LARGE SCALE GENOMIC DNA]</scope>
</reference>
<feature type="compositionally biased region" description="Low complexity" evidence="1">
    <location>
        <begin position="921"/>
        <end position="934"/>
    </location>
</feature>
<accession>A0AAV4HAI1</accession>
<protein>
    <submittedName>
        <fullName evidence="2">Uncharacterized protein</fullName>
    </submittedName>
</protein>
<feature type="region of interest" description="Disordered" evidence="1">
    <location>
        <begin position="1083"/>
        <end position="1133"/>
    </location>
</feature>
<name>A0AAV4HAI1_9GAST</name>
<dbReference type="EMBL" id="BMAT01008858">
    <property type="protein sequence ID" value="GFR93756.1"/>
    <property type="molecule type" value="Genomic_DNA"/>
</dbReference>
<feature type="region of interest" description="Disordered" evidence="1">
    <location>
        <begin position="828"/>
        <end position="853"/>
    </location>
</feature>
<feature type="compositionally biased region" description="Low complexity" evidence="1">
    <location>
        <begin position="1111"/>
        <end position="1133"/>
    </location>
</feature>
<feature type="compositionally biased region" description="Basic and acidic residues" evidence="1">
    <location>
        <begin position="1"/>
        <end position="12"/>
    </location>
</feature>
<feature type="region of interest" description="Disordered" evidence="1">
    <location>
        <begin position="1"/>
        <end position="26"/>
    </location>
</feature>
<feature type="compositionally biased region" description="Polar residues" evidence="1">
    <location>
        <begin position="1086"/>
        <end position="1102"/>
    </location>
</feature>
<feature type="compositionally biased region" description="Low complexity" evidence="1">
    <location>
        <begin position="1155"/>
        <end position="1173"/>
    </location>
</feature>
<evidence type="ECO:0000256" key="1">
    <source>
        <dbReference type="SAM" id="MobiDB-lite"/>
    </source>
</evidence>
<organism evidence="2 3">
    <name type="scientific">Elysia marginata</name>
    <dbReference type="NCBI Taxonomy" id="1093978"/>
    <lineage>
        <taxon>Eukaryota</taxon>
        <taxon>Metazoa</taxon>
        <taxon>Spiralia</taxon>
        <taxon>Lophotrochozoa</taxon>
        <taxon>Mollusca</taxon>
        <taxon>Gastropoda</taxon>
        <taxon>Heterobranchia</taxon>
        <taxon>Euthyneura</taxon>
        <taxon>Panpulmonata</taxon>
        <taxon>Sacoglossa</taxon>
        <taxon>Placobranchoidea</taxon>
        <taxon>Plakobranchidae</taxon>
        <taxon>Elysia</taxon>
    </lineage>
</organism>
<feature type="region of interest" description="Disordered" evidence="1">
    <location>
        <begin position="1155"/>
        <end position="1188"/>
    </location>
</feature>
<evidence type="ECO:0000313" key="2">
    <source>
        <dbReference type="EMBL" id="GFR93756.1"/>
    </source>
</evidence>
<gene>
    <name evidence="2" type="ORF">ElyMa_004385900</name>
</gene>
<evidence type="ECO:0000313" key="3">
    <source>
        <dbReference type="Proteomes" id="UP000762676"/>
    </source>
</evidence>
<keyword evidence="3" id="KW-1185">Reference proteome</keyword>
<sequence>MDEKYNRDDLPVKRGNKTFRATDDPIKPLRIPTSKSVFLEKLRFFETRQHSSRELHKKSSINTQDLSRRTSFNGSLRNGTVISVPKEPGRSIGFFHSGSEPAIASRLSSDLCGVSDHCHAGGKSMDFTTEHGREREDPKHDIRLVTVESARVKEKNNTKMLMMKLSNPTKTYIPNKNIYGSSRHSFPRPCERVNTSTDCEKVPLFSNGSMSESFSANYITPSSATSSVSAKSHAVTSNRDNFNLLKNLQSNSAPSLLLHDDSFQSSSSSADLKDDYFSGSARKRTGSYSSVSYRESSLDVTKSDRYVSHLSLYSAVDLQSTKPVAVASLPKFQREDSGKLRSTANIRLIHSPNPLSEQNDNRERKIHVIKSAGSFRRGAKNSVGGNRPSPRLDEWLRSVMKIQKEMASQNSECWPFPDEESVVESDINTMFNEQTVHFSRNIHDASSDCLNETRRLSSPLPCKSSTEYELDYVYMKRPRSSPVPELSERYTAIDNISHHNFYKGGLHKADAKQSAQVKEEGLCNLSSTSSDRATQEKSQTSSACILSDHFLQQNTPETVQEDLRQPWRRWSTTGINTDITVPAMEKKLQPLCSFCSSCHFTDRALECASARVHGICCACRHAVGQGCHSLAPRAPFEISEFSKAGRTYINETVQTLDSMFSGEDRKTNRDNISNFKTNLGILRDDCKPTKSANDIFNNLKTVDTDLSSTDTTGPPASYSPVGITIKVTGEEERDFLDTFGRTPSAFKSVRESNKALTPVCEPTSHMTGKIFDQFTLASEPGSTLTRGTSPHYMFPSSTNPCDDEFLLRHRMSPRNSISSISSVHSYKSSNADSAVDLGPPDDDHDRDNDNSNDQEFAFDEFLAEHQDRQAGLLYQISDSEKGVPRLSIFPDVPSFSPFTETPSSAFHLKQQNPQLHVAKYSSSLHSSLPNSKSSTPVPEQEQANEHYTQNTLQTQTIFNTGKLCKSDSIPKELDFWSKKDASHSEDRKSMQLTPKSNIARSSNIHHSQQVFPIASLDTLNPNVQIPIRYADPKHHFKPLQPEQSQNYHFDSNTEVADQGDCRQYGLGSSTCQPQVPELVISDHSSEQIAATSSPNENNSPRSFNFFPEDTSISSDNESSLNSHSPSPNLSVSSGSFTPTFGDLLQVHGQHMGIRRTGSVSSISSEGSTCSTCSYVSDAGKRPTKVSPK</sequence>
<comment type="caution">
    <text evidence="2">The sequence shown here is derived from an EMBL/GenBank/DDBJ whole genome shotgun (WGS) entry which is preliminary data.</text>
</comment>
<feature type="region of interest" description="Disordered" evidence="1">
    <location>
        <begin position="921"/>
        <end position="949"/>
    </location>
</feature>